<evidence type="ECO:0000313" key="1">
    <source>
        <dbReference type="EMBL" id="KAF4081146.1"/>
    </source>
</evidence>
<name>A0A7J6AEB6_AMEME</name>
<proteinExistence type="predicted"/>
<dbReference type="EMBL" id="JAAGNN010000013">
    <property type="protein sequence ID" value="KAF4081146.1"/>
    <property type="molecule type" value="Genomic_DNA"/>
</dbReference>
<reference evidence="1 2" key="1">
    <citation type="submission" date="2020-02" db="EMBL/GenBank/DDBJ databases">
        <title>A chromosome-scale genome assembly of the black bullhead catfish (Ameiurus melas).</title>
        <authorList>
            <person name="Wen M."/>
            <person name="Zham M."/>
            <person name="Cabau C."/>
            <person name="Klopp C."/>
            <person name="Donnadieu C."/>
            <person name="Roques C."/>
            <person name="Bouchez O."/>
            <person name="Lampietro C."/>
            <person name="Jouanno E."/>
            <person name="Herpin A."/>
            <person name="Louis A."/>
            <person name="Berthelot C."/>
            <person name="Parey E."/>
            <person name="Roest-Crollius H."/>
            <person name="Braasch I."/>
            <person name="Postlethwait J."/>
            <person name="Robinson-Rechavi M."/>
            <person name="Echchiki A."/>
            <person name="Begum T."/>
            <person name="Montfort J."/>
            <person name="Schartl M."/>
            <person name="Bobe J."/>
            <person name="Guiguen Y."/>
        </authorList>
    </citation>
    <scope>NUCLEOTIDE SEQUENCE [LARGE SCALE GENOMIC DNA]</scope>
    <source>
        <strain evidence="1">M_S1</strain>
        <tissue evidence="1">Blood</tissue>
    </source>
</reference>
<comment type="caution">
    <text evidence="1">The sequence shown here is derived from an EMBL/GenBank/DDBJ whole genome shotgun (WGS) entry which is preliminary data.</text>
</comment>
<gene>
    <name evidence="1" type="ORF">AMELA_G00158070</name>
</gene>
<keyword evidence="2" id="KW-1185">Reference proteome</keyword>
<dbReference type="Proteomes" id="UP000593565">
    <property type="component" value="Unassembled WGS sequence"/>
</dbReference>
<accession>A0A7J6AEB6</accession>
<evidence type="ECO:0000313" key="2">
    <source>
        <dbReference type="Proteomes" id="UP000593565"/>
    </source>
</evidence>
<sequence length="76" mass="8563">MSTAQHQIVPLGQNPPYVNSSPADQYTCGASRYLSVPSISQCQWCLRKKSMEYCRRIQRSSYAIVKGLQSANNDIH</sequence>
<dbReference type="AlphaFoldDB" id="A0A7J6AEB6"/>
<protein>
    <submittedName>
        <fullName evidence="1">Uncharacterized protein</fullName>
    </submittedName>
</protein>
<organism evidence="1 2">
    <name type="scientific">Ameiurus melas</name>
    <name type="common">Black bullhead</name>
    <name type="synonym">Silurus melas</name>
    <dbReference type="NCBI Taxonomy" id="219545"/>
    <lineage>
        <taxon>Eukaryota</taxon>
        <taxon>Metazoa</taxon>
        <taxon>Chordata</taxon>
        <taxon>Craniata</taxon>
        <taxon>Vertebrata</taxon>
        <taxon>Euteleostomi</taxon>
        <taxon>Actinopterygii</taxon>
        <taxon>Neopterygii</taxon>
        <taxon>Teleostei</taxon>
        <taxon>Ostariophysi</taxon>
        <taxon>Siluriformes</taxon>
        <taxon>Ictaluridae</taxon>
        <taxon>Ameiurus</taxon>
    </lineage>
</organism>